<dbReference type="AlphaFoldDB" id="A0A7S8FHI8"/>
<evidence type="ECO:0000313" key="3">
    <source>
        <dbReference type="Proteomes" id="UP000593737"/>
    </source>
</evidence>
<proteinExistence type="predicted"/>
<dbReference type="InterPro" id="IPR036866">
    <property type="entry name" value="RibonucZ/Hydroxyglut_hydro"/>
</dbReference>
<dbReference type="Pfam" id="PF12706">
    <property type="entry name" value="Lactamase_B_2"/>
    <property type="match status" value="1"/>
</dbReference>
<dbReference type="GO" id="GO:0042781">
    <property type="term" value="F:3'-tRNA processing endoribonuclease activity"/>
    <property type="evidence" value="ECO:0007669"/>
    <property type="project" value="TreeGrafter"/>
</dbReference>
<evidence type="ECO:0000259" key="1">
    <source>
        <dbReference type="SMART" id="SM00849"/>
    </source>
</evidence>
<reference evidence="2 3" key="1">
    <citation type="journal article" date="2020" name="ISME J.">
        <title>Enrichment and physiological characterization of a novel comammox Nitrospira indicates ammonium inhibition of complete nitrification.</title>
        <authorList>
            <person name="Sakoula D."/>
            <person name="Koch H."/>
            <person name="Frank J."/>
            <person name="Jetten M.S.M."/>
            <person name="van Kessel M.A.H.J."/>
            <person name="Lucker S."/>
        </authorList>
    </citation>
    <scope>NUCLEOTIDE SEQUENCE [LARGE SCALE GENOMIC DNA]</scope>
    <source>
        <strain evidence="2">Comreactor17</strain>
    </source>
</reference>
<dbReference type="PANTHER" id="PTHR46018:SF2">
    <property type="entry name" value="ZINC PHOSPHODIESTERASE ELAC PROTEIN 1"/>
    <property type="match status" value="1"/>
</dbReference>
<evidence type="ECO:0000313" key="2">
    <source>
        <dbReference type="EMBL" id="QPD05983.1"/>
    </source>
</evidence>
<dbReference type="InterPro" id="IPR001279">
    <property type="entry name" value="Metallo-B-lactamas"/>
</dbReference>
<dbReference type="PANTHER" id="PTHR46018">
    <property type="entry name" value="ZINC PHOSPHODIESTERASE ELAC PROTEIN 1"/>
    <property type="match status" value="1"/>
</dbReference>
<dbReference type="EMBL" id="CP047423">
    <property type="protein sequence ID" value="QPD05983.1"/>
    <property type="molecule type" value="Genomic_DNA"/>
</dbReference>
<sequence length="251" mass="27977">MRLTILGSGTNVHPTRAAAGYLVRTDQQILIDFGPRTLMNLIKTGVNRHRITHLLFSHFHADHFSDFITFFFDAVIYAKYGGGHRPGMTLIGPKGTIRLLQSIMKSFPSFSPAPFRVSFREVTDRPFRIGDTRIVPKPVVHVPDLSSVGYRIEYRGKTVVYSGDTQYCDEVISLCKEADLAVLDCSFPANRPGPAHLHAGQCGQVATEAGVGQLVLSHFYPVADRYDVKAQAGEEYHGRIWKGNDLFTIRV</sequence>
<dbReference type="SUPFAM" id="SSF56281">
    <property type="entry name" value="Metallo-hydrolase/oxidoreductase"/>
    <property type="match status" value="1"/>
</dbReference>
<dbReference type="SMART" id="SM00849">
    <property type="entry name" value="Lactamase_B"/>
    <property type="match status" value="1"/>
</dbReference>
<organism evidence="2 3">
    <name type="scientific">Candidatus Nitrospira kreftii</name>
    <dbReference type="NCBI Taxonomy" id="2652173"/>
    <lineage>
        <taxon>Bacteria</taxon>
        <taxon>Pseudomonadati</taxon>
        <taxon>Nitrospirota</taxon>
        <taxon>Nitrospiria</taxon>
        <taxon>Nitrospirales</taxon>
        <taxon>Nitrospiraceae</taxon>
        <taxon>Nitrospira</taxon>
    </lineage>
</organism>
<dbReference type="CDD" id="cd16272">
    <property type="entry name" value="RNaseZ_MBL-fold"/>
    <property type="match status" value="1"/>
</dbReference>
<name>A0A7S8FHI8_9BACT</name>
<feature type="domain" description="Metallo-beta-lactamase" evidence="1">
    <location>
        <begin position="17"/>
        <end position="196"/>
    </location>
</feature>
<dbReference type="Proteomes" id="UP000593737">
    <property type="component" value="Chromosome"/>
</dbReference>
<dbReference type="Gene3D" id="3.60.15.10">
    <property type="entry name" value="Ribonuclease Z/Hydroxyacylglutathione hydrolase-like"/>
    <property type="match status" value="1"/>
</dbReference>
<protein>
    <recommendedName>
        <fullName evidence="1">Metallo-beta-lactamase domain-containing protein</fullName>
    </recommendedName>
</protein>
<accession>A0A7S8FHI8</accession>
<dbReference type="KEGG" id="nkf:Nkreftii_003757"/>
<gene>
    <name evidence="2" type="ORF">Nkreftii_003757</name>
</gene>